<keyword evidence="1" id="KW-0472">Membrane</keyword>
<dbReference type="EMBL" id="FOUI01000013">
    <property type="protein sequence ID" value="SFM73713.1"/>
    <property type="molecule type" value="Genomic_DNA"/>
</dbReference>
<dbReference type="Proteomes" id="UP000243629">
    <property type="component" value="Unassembled WGS sequence"/>
</dbReference>
<evidence type="ECO:0000256" key="1">
    <source>
        <dbReference type="SAM" id="Phobius"/>
    </source>
</evidence>
<accession>A0A1I4TAT2</accession>
<keyword evidence="1" id="KW-0812">Transmembrane</keyword>
<evidence type="ECO:0000313" key="2">
    <source>
        <dbReference type="EMBL" id="SFM73713.1"/>
    </source>
</evidence>
<reference evidence="3" key="1">
    <citation type="submission" date="2016-10" db="EMBL/GenBank/DDBJ databases">
        <authorList>
            <person name="Varghese N."/>
            <person name="Submissions S."/>
        </authorList>
    </citation>
    <scope>NUCLEOTIDE SEQUENCE [LARGE SCALE GENOMIC DNA]</scope>
    <source>
        <strain evidence="3">DSM 24213</strain>
    </source>
</reference>
<keyword evidence="3" id="KW-1185">Reference proteome</keyword>
<name>A0A1I4TAT2_9GAMM</name>
<dbReference type="AlphaFoldDB" id="A0A1I4TAT2"/>
<organism evidence="2 3">
    <name type="scientific">Halopseudomonas yangmingensis</name>
    <dbReference type="NCBI Taxonomy" id="1720063"/>
    <lineage>
        <taxon>Bacteria</taxon>
        <taxon>Pseudomonadati</taxon>
        <taxon>Pseudomonadota</taxon>
        <taxon>Gammaproteobacteria</taxon>
        <taxon>Pseudomonadales</taxon>
        <taxon>Pseudomonadaceae</taxon>
        <taxon>Halopseudomonas</taxon>
    </lineage>
</organism>
<feature type="transmembrane region" description="Helical" evidence="1">
    <location>
        <begin position="16"/>
        <end position="36"/>
    </location>
</feature>
<proteinExistence type="predicted"/>
<keyword evidence="1" id="KW-1133">Transmembrane helix</keyword>
<gene>
    <name evidence="2" type="ORF">SAMN05216217_11390</name>
</gene>
<dbReference type="STRING" id="1720063.SAMN05216217_11390"/>
<protein>
    <submittedName>
        <fullName evidence="2">Uncharacterized protein</fullName>
    </submittedName>
</protein>
<sequence>MARFKPYVSRQHSLLVINYCQWLWMCPGNGFFYSLVRADRSDRRWRICKRTSRRIDI</sequence>
<evidence type="ECO:0000313" key="3">
    <source>
        <dbReference type="Proteomes" id="UP000243629"/>
    </source>
</evidence>